<evidence type="ECO:0000313" key="1">
    <source>
        <dbReference type="Proteomes" id="UP000694863"/>
    </source>
</evidence>
<dbReference type="RefSeq" id="XP_045154127.1">
    <property type="nucleotide sequence ID" value="XM_045298192.1"/>
</dbReference>
<name>A0AC55DQV2_ECHTE</name>
<evidence type="ECO:0000313" key="2">
    <source>
        <dbReference type="RefSeq" id="XP_045154127.1"/>
    </source>
</evidence>
<protein>
    <submittedName>
        <fullName evidence="2">Complement decay-accelerating factor</fullName>
    </submittedName>
</protein>
<gene>
    <name evidence="2" type="primary">CD55</name>
</gene>
<accession>A0AC55DQV2</accession>
<proteinExistence type="predicted"/>
<sequence>MSSAAVLKLLAALAWLLLLLGSPAAVRGGCGFPPYVPNARPTVGSHNSFPVRKIIRYTCNKGFAKIPGQTDAVACLDNNQWSKISTLCNRSCDAPPILLVATFDRRYVRYSYFPVGFTVEYQCRQGYQRIESVPATITCLTNVTWSKLPNICKRKACPEPGPLKHGHINITDKYFGAQIFFSCEEGYILEGATYTFCAVSGASVAWRDPLPECKVIFCPEPPSIENGKITQKQNDYASGQSVTYQCNENFTLLGSNSIQCSIKKYQGQWTGALPRCKEIFCPEPPHIDHGKVMENHSHYRYGQSATYQCNEGFTLAGNNSIRCTEKDEQGQWSDAPQCKEIFCPEPLKINNGKIVQKQDHYAHGQSITYVCDEGLILIGKDSIQCTVKDNQGKWSDFPPKCKERLVLWPAVAPQKHATSTAQPPPKAPNPTSAKVSGTKAPPTPQEITSVNDPDPEPTPAAQKPTSANFRAAYPPLTARKPTAANLPAVQPRLAARKPTSANIPAADHHLTARKPTSPKLPAADSPLTAQKPTSPKLPAADSPLTAQKPTAANLPAADSPLTAQKPTAANLPPADPPRTAQKPTSANLPPADPPLTAQKPTAANLPPAEPPLTAQKPTAASVSVTQVPATGQKSPVTNALPTETSPAFLKPITANASSVAHATPTTQQSSTANVLVTQTLPTKHKSTAAHAPVTKRLKTTQTSAPVTATRVIAVPRATTHFQATHTAKGKGTLQSSGAIILASGNFWRTSDPSSPSSVTACPLCRCSILGAENLHEGSSYACSFYPQILWLIIIISGFPSNFKQAKNATFACIFLPFPSFSVM</sequence>
<dbReference type="Proteomes" id="UP000694863">
    <property type="component" value="Unplaced"/>
</dbReference>
<organism evidence="1 2">
    <name type="scientific">Echinops telfairi</name>
    <name type="common">Lesser hedgehog tenrec</name>
    <dbReference type="NCBI Taxonomy" id="9371"/>
    <lineage>
        <taxon>Eukaryota</taxon>
        <taxon>Metazoa</taxon>
        <taxon>Chordata</taxon>
        <taxon>Craniata</taxon>
        <taxon>Vertebrata</taxon>
        <taxon>Euteleostomi</taxon>
        <taxon>Mammalia</taxon>
        <taxon>Eutheria</taxon>
        <taxon>Afrotheria</taxon>
        <taxon>Tenrecidae</taxon>
        <taxon>Tenrecinae</taxon>
        <taxon>Echinops</taxon>
    </lineage>
</organism>
<keyword evidence="1" id="KW-1185">Reference proteome</keyword>
<reference evidence="2" key="1">
    <citation type="submission" date="2025-08" db="UniProtKB">
        <authorList>
            <consortium name="RefSeq"/>
        </authorList>
    </citation>
    <scope>IDENTIFICATION</scope>
</reference>